<reference evidence="1 2" key="1">
    <citation type="submission" date="2020-08" db="EMBL/GenBank/DDBJ databases">
        <title>Genomic Encyclopedia of Type Strains, Phase IV (KMG-IV): sequencing the most valuable type-strain genomes for metagenomic binning, comparative biology and taxonomic classification.</title>
        <authorList>
            <person name="Goeker M."/>
        </authorList>
    </citation>
    <scope>NUCLEOTIDE SEQUENCE [LARGE SCALE GENOMIC DNA]</scope>
    <source>
        <strain evidence="1 2">DSM 105481</strain>
    </source>
</reference>
<gene>
    <name evidence="1" type="ORF">HNP81_002852</name>
</gene>
<keyword evidence="2" id="KW-1185">Reference proteome</keyword>
<keyword evidence="1" id="KW-0687">Ribonucleoprotein</keyword>
<dbReference type="EMBL" id="JACJHX010000008">
    <property type="protein sequence ID" value="MBA9027562.1"/>
    <property type="molecule type" value="Genomic_DNA"/>
</dbReference>
<organism evidence="1 2">
    <name type="scientific">Peribacillus huizhouensis</name>
    <dbReference type="NCBI Taxonomy" id="1501239"/>
    <lineage>
        <taxon>Bacteria</taxon>
        <taxon>Bacillati</taxon>
        <taxon>Bacillota</taxon>
        <taxon>Bacilli</taxon>
        <taxon>Bacillales</taxon>
        <taxon>Bacillaceae</taxon>
        <taxon>Peribacillus</taxon>
    </lineage>
</organism>
<protein>
    <submittedName>
        <fullName evidence="1">Ribosomal protein S17</fullName>
    </submittedName>
</protein>
<dbReference type="RefSeq" id="WP_182503004.1">
    <property type="nucleotide sequence ID" value="NZ_JACJHX010000008.1"/>
</dbReference>
<dbReference type="GO" id="GO:0005840">
    <property type="term" value="C:ribosome"/>
    <property type="evidence" value="ECO:0007669"/>
    <property type="project" value="UniProtKB-KW"/>
</dbReference>
<accession>A0ABR6CR94</accession>
<keyword evidence="1" id="KW-0689">Ribosomal protein</keyword>
<sequence>MIKITMVDGSVIETTVEEYAKLNELLGDHFDLAPITEGPALEPLKVGDYAKVTNYGYIKISDGEIVEITETDRISISGYTFRAKKLNSDYCDVFAPHQLEKVSAEEAQKVVEEAELVVRFAKIGRKPNEFKKGDIVRVTEDRALGSRNMAGDIGEVTEVSFNFAVNVVGRRGPGGNKHMKDSVELITPVEARFDR</sequence>
<name>A0ABR6CR94_9BACI</name>
<evidence type="ECO:0000313" key="2">
    <source>
        <dbReference type="Proteomes" id="UP000626697"/>
    </source>
</evidence>
<dbReference type="Proteomes" id="UP000626697">
    <property type="component" value="Unassembled WGS sequence"/>
</dbReference>
<comment type="caution">
    <text evidence="1">The sequence shown here is derived from an EMBL/GenBank/DDBJ whole genome shotgun (WGS) entry which is preliminary data.</text>
</comment>
<evidence type="ECO:0000313" key="1">
    <source>
        <dbReference type="EMBL" id="MBA9027562.1"/>
    </source>
</evidence>
<proteinExistence type="predicted"/>